<sequence>MKRSLILFSLALVLALPVPAQAHFFWLMPDQTTVEIGKPLQVEVGFGHKFPKDEEIKAERLQSVKVIGPDGKELPLTKISTVRYEFVPPAAGFYLVSAQMKPGFVCRTPQGMKMQTKKELPDAEFCFHFDMACKTLVDVGKQSQGYHQSAKSVLEVMPLQAPNTLKAGGEFPVKVLFQGKPLPGAEITVTHTQWPDPKKQFAVVGKTDAQGEFRLKLDKPGRWLVIAGHKTPYPDKTECDENMYRASLSFEVK</sequence>
<evidence type="ECO:0000313" key="3">
    <source>
        <dbReference type="Proteomes" id="UP000000483"/>
    </source>
</evidence>
<dbReference type="AlphaFoldDB" id="F2ND21"/>
<dbReference type="InterPro" id="IPR019613">
    <property type="entry name" value="DUF4198"/>
</dbReference>
<reference evidence="3" key="2">
    <citation type="submission" date="2011-03" db="EMBL/GenBank/DDBJ databases">
        <title>The complete genome of Desulfobacca acetoxidans DSM 11109.</title>
        <authorList>
            <consortium name="US DOE Joint Genome Institute (JGI-PGF)"/>
            <person name="Lucas S."/>
            <person name="Copeland A."/>
            <person name="Lapidus A."/>
            <person name="Bruce D."/>
            <person name="Goodwin L."/>
            <person name="Pitluck S."/>
            <person name="Peters L."/>
            <person name="Kyrpides N."/>
            <person name="Mavromatis K."/>
            <person name="Ivanova N."/>
            <person name="Ovchinnikova G."/>
            <person name="Teshima H."/>
            <person name="Detter J.C."/>
            <person name="Han C."/>
            <person name="Land M."/>
            <person name="Hauser L."/>
            <person name="Markowitz V."/>
            <person name="Cheng J.-F."/>
            <person name="Hugenholtz P."/>
            <person name="Woyke T."/>
            <person name="Wu D."/>
            <person name="Spring S."/>
            <person name="Schueler E."/>
            <person name="Brambilla E."/>
            <person name="Klenk H.-P."/>
            <person name="Eisen J.A."/>
        </authorList>
    </citation>
    <scope>NUCLEOTIDE SEQUENCE [LARGE SCALE GENOMIC DNA]</scope>
    <source>
        <strain evidence="3">ATCC 700848 / DSM 11109 / ASRB2</strain>
    </source>
</reference>
<gene>
    <name evidence="2" type="ordered locus">Desac_1755</name>
</gene>
<dbReference type="KEGG" id="dao:Desac_1755"/>
<organism evidence="2 3">
    <name type="scientific">Desulfobacca acetoxidans (strain ATCC 700848 / DSM 11109 / ASRB2)</name>
    <dbReference type="NCBI Taxonomy" id="880072"/>
    <lineage>
        <taxon>Bacteria</taxon>
        <taxon>Pseudomonadati</taxon>
        <taxon>Thermodesulfobacteriota</taxon>
        <taxon>Desulfobaccia</taxon>
        <taxon>Desulfobaccales</taxon>
        <taxon>Desulfobaccaceae</taxon>
        <taxon>Desulfobacca</taxon>
    </lineage>
</organism>
<keyword evidence="3" id="KW-1185">Reference proteome</keyword>
<feature type="chain" id="PRO_5003282528" evidence="1">
    <location>
        <begin position="23"/>
        <end position="253"/>
    </location>
</feature>
<protein>
    <submittedName>
        <fullName evidence="2">Nickel transport complex protein, NikM subunit, transmembrane</fullName>
    </submittedName>
</protein>
<name>F2ND21_DESAR</name>
<dbReference type="RefSeq" id="WP_013706705.1">
    <property type="nucleotide sequence ID" value="NC_015388.1"/>
</dbReference>
<dbReference type="eggNOG" id="COG5266">
    <property type="taxonomic scope" value="Bacteria"/>
</dbReference>
<dbReference type="EMBL" id="CP002629">
    <property type="protein sequence ID" value="AEB09595.1"/>
    <property type="molecule type" value="Genomic_DNA"/>
</dbReference>
<feature type="signal peptide" evidence="1">
    <location>
        <begin position="1"/>
        <end position="22"/>
    </location>
</feature>
<dbReference type="Proteomes" id="UP000000483">
    <property type="component" value="Chromosome"/>
</dbReference>
<reference evidence="2 3" key="1">
    <citation type="journal article" date="2011" name="Stand. Genomic Sci.">
        <title>Complete genome sequence of the acetate-degrading sulfate reducer Desulfobacca acetoxidans type strain (ASRB2).</title>
        <authorList>
            <person name="Goker M."/>
            <person name="Teshima H."/>
            <person name="Lapidus A."/>
            <person name="Nolan M."/>
            <person name="Lucas S."/>
            <person name="Hammon N."/>
            <person name="Deshpande S."/>
            <person name="Cheng J.F."/>
            <person name="Tapia R."/>
            <person name="Han C."/>
            <person name="Goodwin L."/>
            <person name="Pitluck S."/>
            <person name="Huntemann M."/>
            <person name="Liolios K."/>
            <person name="Ivanova N."/>
            <person name="Pagani I."/>
            <person name="Mavromatis K."/>
            <person name="Ovchinikova G."/>
            <person name="Pati A."/>
            <person name="Chen A."/>
            <person name="Palaniappan K."/>
            <person name="Land M."/>
            <person name="Hauser L."/>
            <person name="Brambilla E.M."/>
            <person name="Rohde M."/>
            <person name="Spring S."/>
            <person name="Detter J.C."/>
            <person name="Woyke T."/>
            <person name="Bristow J."/>
            <person name="Eisen J.A."/>
            <person name="Markowitz V."/>
            <person name="Hugenholtz P."/>
            <person name="Kyrpides N.C."/>
            <person name="Klenk H.P."/>
        </authorList>
    </citation>
    <scope>NUCLEOTIDE SEQUENCE [LARGE SCALE GENOMIC DNA]</scope>
    <source>
        <strain evidence="3">ATCC 700848 / DSM 11109 / ASRB2</strain>
    </source>
</reference>
<dbReference type="STRING" id="880072.Desac_1755"/>
<evidence type="ECO:0000256" key="1">
    <source>
        <dbReference type="SAM" id="SignalP"/>
    </source>
</evidence>
<proteinExistence type="predicted"/>
<keyword evidence="2" id="KW-0812">Transmembrane</keyword>
<keyword evidence="1" id="KW-0732">Signal</keyword>
<evidence type="ECO:0000313" key="2">
    <source>
        <dbReference type="EMBL" id="AEB09595.1"/>
    </source>
</evidence>
<dbReference type="Pfam" id="PF10670">
    <property type="entry name" value="DUF4198"/>
    <property type="match status" value="1"/>
</dbReference>
<keyword evidence="2" id="KW-0472">Membrane</keyword>
<dbReference type="HOGENOM" id="CLU_089873_0_0_7"/>
<dbReference type="OrthoDB" id="5511476at2"/>
<accession>F2ND21</accession>